<dbReference type="PATRIC" id="fig|1292037.4.peg.3694"/>
<sequence>MDVGDLASLLPGIASIITALGGVYLGHRALKTGSRRERRAAAQRVIDRAIGADDEAQDDDDRRDARAELLRQLRELEDEEDS</sequence>
<keyword evidence="1" id="KW-0812">Transmembrane</keyword>
<organism evidence="2 3">
    <name type="scientific">Amycolatopsis vancoresmycina DSM 44592</name>
    <dbReference type="NCBI Taxonomy" id="1292037"/>
    <lineage>
        <taxon>Bacteria</taxon>
        <taxon>Bacillati</taxon>
        <taxon>Actinomycetota</taxon>
        <taxon>Actinomycetes</taxon>
        <taxon>Pseudonocardiales</taxon>
        <taxon>Pseudonocardiaceae</taxon>
        <taxon>Amycolatopsis</taxon>
    </lineage>
</organism>
<name>R1I933_9PSEU</name>
<comment type="caution">
    <text evidence="2">The sequence shown here is derived from an EMBL/GenBank/DDBJ whole genome shotgun (WGS) entry which is preliminary data.</text>
</comment>
<feature type="transmembrane region" description="Helical" evidence="1">
    <location>
        <begin position="6"/>
        <end position="26"/>
    </location>
</feature>
<dbReference type="Proteomes" id="UP000014139">
    <property type="component" value="Unassembled WGS sequence"/>
</dbReference>
<keyword evidence="3" id="KW-1185">Reference proteome</keyword>
<accession>R1I933</accession>
<dbReference type="AlphaFoldDB" id="R1I933"/>
<gene>
    <name evidence="2" type="ORF">H480_19363</name>
</gene>
<evidence type="ECO:0000313" key="2">
    <source>
        <dbReference type="EMBL" id="EOD66914.1"/>
    </source>
</evidence>
<reference evidence="2 3" key="1">
    <citation type="submission" date="2013-02" db="EMBL/GenBank/DDBJ databases">
        <title>Draft genome sequence of Amycolatopsis vancoresmycina strain DSM 44592T.</title>
        <authorList>
            <person name="Kumar S."/>
            <person name="Kaur N."/>
            <person name="Kaur C."/>
            <person name="Raghava G.P.S."/>
            <person name="Mayilraj S."/>
        </authorList>
    </citation>
    <scope>NUCLEOTIDE SEQUENCE [LARGE SCALE GENOMIC DNA]</scope>
    <source>
        <strain evidence="2 3">DSM 44592</strain>
    </source>
</reference>
<protein>
    <submittedName>
        <fullName evidence="2">Uncharacterized protein</fullName>
    </submittedName>
</protein>
<dbReference type="EMBL" id="AOUO01000254">
    <property type="protein sequence ID" value="EOD66914.1"/>
    <property type="molecule type" value="Genomic_DNA"/>
</dbReference>
<keyword evidence="1" id="KW-1133">Transmembrane helix</keyword>
<evidence type="ECO:0000256" key="1">
    <source>
        <dbReference type="SAM" id="Phobius"/>
    </source>
</evidence>
<keyword evidence="1" id="KW-0472">Membrane</keyword>
<proteinExistence type="predicted"/>
<evidence type="ECO:0000313" key="3">
    <source>
        <dbReference type="Proteomes" id="UP000014139"/>
    </source>
</evidence>